<protein>
    <submittedName>
        <fullName evidence="2">4214_t:CDS:1</fullName>
    </submittedName>
</protein>
<evidence type="ECO:0000313" key="2">
    <source>
        <dbReference type="EMBL" id="CAG8548112.1"/>
    </source>
</evidence>
<keyword evidence="1" id="KW-0812">Transmembrane</keyword>
<sequence>MTEDNLCLMKSWCVLERFMMFSLDCYILLILHFHILFKSYESAAACYDCAERSGDSEGCANQCRINAELAGVTARLISLKAPEVNALMNLVIESSQNSQHKNDHCQACAAAARSLGDNLRNRQARTAA</sequence>
<dbReference type="AlphaFoldDB" id="A0A9N9FP98"/>
<keyword evidence="1" id="KW-1133">Transmembrane helix</keyword>
<keyword evidence="1" id="KW-0472">Membrane</keyword>
<feature type="transmembrane region" description="Helical" evidence="1">
    <location>
        <begin position="18"/>
        <end position="37"/>
    </location>
</feature>
<gene>
    <name evidence="2" type="ORF">CPELLU_LOCUS4618</name>
</gene>
<proteinExistence type="predicted"/>
<dbReference type="EMBL" id="CAJVQA010002466">
    <property type="protein sequence ID" value="CAG8548112.1"/>
    <property type="molecule type" value="Genomic_DNA"/>
</dbReference>
<accession>A0A9N9FP98</accession>
<dbReference type="OrthoDB" id="2329962at2759"/>
<name>A0A9N9FP98_9GLOM</name>
<organism evidence="2 3">
    <name type="scientific">Cetraspora pellucida</name>
    <dbReference type="NCBI Taxonomy" id="1433469"/>
    <lineage>
        <taxon>Eukaryota</taxon>
        <taxon>Fungi</taxon>
        <taxon>Fungi incertae sedis</taxon>
        <taxon>Mucoromycota</taxon>
        <taxon>Glomeromycotina</taxon>
        <taxon>Glomeromycetes</taxon>
        <taxon>Diversisporales</taxon>
        <taxon>Gigasporaceae</taxon>
        <taxon>Cetraspora</taxon>
    </lineage>
</organism>
<evidence type="ECO:0000256" key="1">
    <source>
        <dbReference type="SAM" id="Phobius"/>
    </source>
</evidence>
<evidence type="ECO:0000313" key="3">
    <source>
        <dbReference type="Proteomes" id="UP000789759"/>
    </source>
</evidence>
<reference evidence="2" key="1">
    <citation type="submission" date="2021-06" db="EMBL/GenBank/DDBJ databases">
        <authorList>
            <person name="Kallberg Y."/>
            <person name="Tangrot J."/>
            <person name="Rosling A."/>
        </authorList>
    </citation>
    <scope>NUCLEOTIDE SEQUENCE</scope>
    <source>
        <strain evidence="2">FL966</strain>
    </source>
</reference>
<dbReference type="Proteomes" id="UP000789759">
    <property type="component" value="Unassembled WGS sequence"/>
</dbReference>
<comment type="caution">
    <text evidence="2">The sequence shown here is derived from an EMBL/GenBank/DDBJ whole genome shotgun (WGS) entry which is preliminary data.</text>
</comment>
<keyword evidence="3" id="KW-1185">Reference proteome</keyword>